<feature type="region of interest" description="Disordered" evidence="1">
    <location>
        <begin position="1"/>
        <end position="118"/>
    </location>
</feature>
<feature type="compositionally biased region" description="Basic residues" evidence="1">
    <location>
        <begin position="18"/>
        <end position="29"/>
    </location>
</feature>
<keyword evidence="3" id="KW-1185">Reference proteome</keyword>
<organism evidence="2 3">
    <name type="scientific">Ataeniobius toweri</name>
    <dbReference type="NCBI Taxonomy" id="208326"/>
    <lineage>
        <taxon>Eukaryota</taxon>
        <taxon>Metazoa</taxon>
        <taxon>Chordata</taxon>
        <taxon>Craniata</taxon>
        <taxon>Vertebrata</taxon>
        <taxon>Euteleostomi</taxon>
        <taxon>Actinopterygii</taxon>
        <taxon>Neopterygii</taxon>
        <taxon>Teleostei</taxon>
        <taxon>Neoteleostei</taxon>
        <taxon>Acanthomorphata</taxon>
        <taxon>Ovalentaria</taxon>
        <taxon>Atherinomorphae</taxon>
        <taxon>Cyprinodontiformes</taxon>
        <taxon>Goodeidae</taxon>
        <taxon>Ataeniobius</taxon>
    </lineage>
</organism>
<feature type="compositionally biased region" description="Basic and acidic residues" evidence="1">
    <location>
        <begin position="95"/>
        <end position="104"/>
    </location>
</feature>
<reference evidence="2 3" key="1">
    <citation type="submission" date="2021-07" db="EMBL/GenBank/DDBJ databases">
        <authorList>
            <person name="Palmer J.M."/>
        </authorList>
    </citation>
    <scope>NUCLEOTIDE SEQUENCE [LARGE SCALE GENOMIC DNA]</scope>
    <source>
        <strain evidence="2 3">AT_MEX2019</strain>
        <tissue evidence="2">Muscle</tissue>
    </source>
</reference>
<comment type="caution">
    <text evidence="2">The sequence shown here is derived from an EMBL/GenBank/DDBJ whole genome shotgun (WGS) entry which is preliminary data.</text>
</comment>
<evidence type="ECO:0000313" key="3">
    <source>
        <dbReference type="Proteomes" id="UP001345963"/>
    </source>
</evidence>
<sequence>METVLEASDEEAGCVGGLRRRRRRPGARQRRGDLVNWQRCGDLGGQRRLSRSLGVDEDVETGRGDGGEDLQAGHTCFKQRKRLVNPRRQKQSLQDTRRLEQGRRDPRRLKQSRWDPMS</sequence>
<dbReference type="EMBL" id="JAHUTI010014414">
    <property type="protein sequence ID" value="MED6237249.1"/>
    <property type="molecule type" value="Genomic_DNA"/>
</dbReference>
<feature type="compositionally biased region" description="Basic residues" evidence="1">
    <location>
        <begin position="77"/>
        <end position="90"/>
    </location>
</feature>
<evidence type="ECO:0000313" key="2">
    <source>
        <dbReference type="EMBL" id="MED6237249.1"/>
    </source>
</evidence>
<proteinExistence type="predicted"/>
<dbReference type="Proteomes" id="UP001345963">
    <property type="component" value="Unassembled WGS sequence"/>
</dbReference>
<gene>
    <name evidence="2" type="ORF">ATANTOWER_021354</name>
</gene>
<evidence type="ECO:0000256" key="1">
    <source>
        <dbReference type="SAM" id="MobiDB-lite"/>
    </source>
</evidence>
<accession>A0ABU7AIF9</accession>
<name>A0ABU7AIF9_9TELE</name>
<protein>
    <submittedName>
        <fullName evidence="2">Uncharacterized protein</fullName>
    </submittedName>
</protein>